<dbReference type="Proteomes" id="UP000654370">
    <property type="component" value="Unassembled WGS sequence"/>
</dbReference>
<reference evidence="1" key="1">
    <citation type="submission" date="2020-12" db="EMBL/GenBank/DDBJ databases">
        <title>Metabolic potential, ecology and presence of endohyphal bacteria is reflected in genomic diversity of Mucoromycotina.</title>
        <authorList>
            <person name="Muszewska A."/>
            <person name="Okrasinska A."/>
            <person name="Steczkiewicz K."/>
            <person name="Drgas O."/>
            <person name="Orlowska M."/>
            <person name="Perlinska-Lenart U."/>
            <person name="Aleksandrzak-Piekarczyk T."/>
            <person name="Szatraj K."/>
            <person name="Zielenkiewicz U."/>
            <person name="Pilsyk S."/>
            <person name="Malc E."/>
            <person name="Mieczkowski P."/>
            <person name="Kruszewska J.S."/>
            <person name="Biernat P."/>
            <person name="Pawlowska J."/>
        </authorList>
    </citation>
    <scope>NUCLEOTIDE SEQUENCE</scope>
    <source>
        <strain evidence="1">WA0000067209</strain>
    </source>
</reference>
<proteinExistence type="predicted"/>
<name>A0A8H7PF19_MORIS</name>
<comment type="caution">
    <text evidence="1">The sequence shown here is derived from an EMBL/GenBank/DDBJ whole genome shotgun (WGS) entry which is preliminary data.</text>
</comment>
<dbReference type="AlphaFoldDB" id="A0A8H7PF19"/>
<accession>A0A8H7PF19</accession>
<dbReference type="EMBL" id="JAEPQZ010000016">
    <property type="protein sequence ID" value="KAG2172728.1"/>
    <property type="molecule type" value="Genomic_DNA"/>
</dbReference>
<organism evidence="1 2">
    <name type="scientific">Mortierella isabellina</name>
    <name type="common">Filamentous fungus</name>
    <name type="synonym">Umbelopsis isabellina</name>
    <dbReference type="NCBI Taxonomy" id="91625"/>
    <lineage>
        <taxon>Eukaryota</taxon>
        <taxon>Fungi</taxon>
        <taxon>Fungi incertae sedis</taxon>
        <taxon>Mucoromycota</taxon>
        <taxon>Mucoromycotina</taxon>
        <taxon>Umbelopsidomycetes</taxon>
        <taxon>Umbelopsidales</taxon>
        <taxon>Umbelopsidaceae</taxon>
        <taxon>Umbelopsis</taxon>
    </lineage>
</organism>
<evidence type="ECO:0000313" key="1">
    <source>
        <dbReference type="EMBL" id="KAG2172728.1"/>
    </source>
</evidence>
<keyword evidence="2" id="KW-1185">Reference proteome</keyword>
<sequence>MFDREKSVHEESGWICFVDHIVKMTLVLDFLIPWLICDQRPIAVLGTTGPHVQDKIGGSFSLGFFGDLVLVLVFDSEEPDLVELFDEDSNVFFSEDDDFLNRGI</sequence>
<protein>
    <submittedName>
        <fullName evidence="1">Uncharacterized protein</fullName>
    </submittedName>
</protein>
<gene>
    <name evidence="1" type="ORF">INT43_000075</name>
</gene>
<evidence type="ECO:0000313" key="2">
    <source>
        <dbReference type="Proteomes" id="UP000654370"/>
    </source>
</evidence>